<dbReference type="PANTHER" id="PTHR24363:SF0">
    <property type="entry name" value="SERINE_THREONINE KINASE LIKE DOMAIN CONTAINING 1"/>
    <property type="match status" value="1"/>
</dbReference>
<dbReference type="CDD" id="cd04791">
    <property type="entry name" value="LanC_SerThrkinase"/>
    <property type="match status" value="1"/>
</dbReference>
<dbReference type="SUPFAM" id="SSF56112">
    <property type="entry name" value="Protein kinase-like (PK-like)"/>
    <property type="match status" value="1"/>
</dbReference>
<evidence type="ECO:0000313" key="11">
    <source>
        <dbReference type="EMBL" id="WTZ07126.1"/>
    </source>
</evidence>
<accession>A0AAU3HNJ1</accession>
<dbReference type="PANTHER" id="PTHR24363">
    <property type="entry name" value="SERINE/THREONINE PROTEIN KINASE"/>
    <property type="match status" value="1"/>
</dbReference>
<dbReference type="SUPFAM" id="SSF158745">
    <property type="entry name" value="LanC-like"/>
    <property type="match status" value="1"/>
</dbReference>
<dbReference type="InterPro" id="IPR011009">
    <property type="entry name" value="Kinase-like_dom_sf"/>
</dbReference>
<keyword evidence="4" id="KW-0547">Nucleotide-binding</keyword>
<dbReference type="Pfam" id="PF05147">
    <property type="entry name" value="LANC_like"/>
    <property type="match status" value="1"/>
</dbReference>
<dbReference type="InterPro" id="IPR058053">
    <property type="entry name" value="RamC_C"/>
</dbReference>
<dbReference type="PROSITE" id="PS50011">
    <property type="entry name" value="PROTEIN_KINASE_DOM"/>
    <property type="match status" value="1"/>
</dbReference>
<feature type="region of interest" description="Disordered" evidence="9">
    <location>
        <begin position="878"/>
        <end position="901"/>
    </location>
</feature>
<dbReference type="InterPro" id="IPR007822">
    <property type="entry name" value="LANC-like"/>
</dbReference>
<dbReference type="InterPro" id="IPR057929">
    <property type="entry name" value="RamC_N"/>
</dbReference>
<reference evidence="11" key="1">
    <citation type="submission" date="2022-10" db="EMBL/GenBank/DDBJ databases">
        <title>The complete genomes of actinobacterial strains from the NBC collection.</title>
        <authorList>
            <person name="Joergensen T.S."/>
            <person name="Alvarez Arevalo M."/>
            <person name="Sterndorff E.B."/>
            <person name="Faurdal D."/>
            <person name="Vuksanovic O."/>
            <person name="Mourched A.-S."/>
            <person name="Charusanti P."/>
            <person name="Shaw S."/>
            <person name="Blin K."/>
            <person name="Weber T."/>
        </authorList>
    </citation>
    <scope>NUCLEOTIDE SEQUENCE</scope>
    <source>
        <strain evidence="11">NBC_01393</strain>
    </source>
</reference>
<dbReference type="InterPro" id="IPR000719">
    <property type="entry name" value="Prot_kinase_dom"/>
</dbReference>
<dbReference type="SMART" id="SM01260">
    <property type="entry name" value="LANC_like"/>
    <property type="match status" value="1"/>
</dbReference>
<feature type="domain" description="Protein kinase" evidence="10">
    <location>
        <begin position="225"/>
        <end position="490"/>
    </location>
</feature>
<dbReference type="InterPro" id="IPR053524">
    <property type="entry name" value="Aerial_hyphae_peptide-synth"/>
</dbReference>
<evidence type="ECO:0000256" key="3">
    <source>
        <dbReference type="ARBA" id="ARBA00022679"/>
    </source>
</evidence>
<evidence type="ECO:0000256" key="7">
    <source>
        <dbReference type="ARBA" id="ARBA00047899"/>
    </source>
</evidence>
<comment type="catalytic activity">
    <reaction evidence="7">
        <text>L-threonyl-[protein] + ATP = O-phospho-L-threonyl-[protein] + ADP + H(+)</text>
        <dbReference type="Rhea" id="RHEA:46608"/>
        <dbReference type="Rhea" id="RHEA-COMP:11060"/>
        <dbReference type="Rhea" id="RHEA-COMP:11605"/>
        <dbReference type="ChEBI" id="CHEBI:15378"/>
        <dbReference type="ChEBI" id="CHEBI:30013"/>
        <dbReference type="ChEBI" id="CHEBI:30616"/>
        <dbReference type="ChEBI" id="CHEBI:61977"/>
        <dbReference type="ChEBI" id="CHEBI:456216"/>
        <dbReference type="EC" id="2.7.11.1"/>
    </reaction>
</comment>
<dbReference type="GO" id="GO:0005524">
    <property type="term" value="F:ATP binding"/>
    <property type="evidence" value="ECO:0007669"/>
    <property type="project" value="UniProtKB-KW"/>
</dbReference>
<dbReference type="GO" id="GO:0031179">
    <property type="term" value="P:peptide modification"/>
    <property type="evidence" value="ECO:0007669"/>
    <property type="project" value="InterPro"/>
</dbReference>
<protein>
    <recommendedName>
        <fullName evidence="1">non-specific serine/threonine protein kinase</fullName>
        <ecNumber evidence="1">2.7.11.1</ecNumber>
    </recommendedName>
</protein>
<evidence type="ECO:0000256" key="9">
    <source>
        <dbReference type="SAM" id="MobiDB-lite"/>
    </source>
</evidence>
<evidence type="ECO:0000256" key="8">
    <source>
        <dbReference type="ARBA" id="ARBA00048679"/>
    </source>
</evidence>
<dbReference type="InterPro" id="IPR012341">
    <property type="entry name" value="6hp_glycosidase-like_sf"/>
</dbReference>
<sequence length="901" mass="97200">MDNRYEAYAYADPIFYDSPRRWGAQEEFAAVSRPLPAGWERGDLEIWAVVRPQDVQLPPQGWKIHVSSCAEDAEAVLEQVYDYCLREHITFKFLRGLPILQMQNSKYSPRGSSGKFCTLYPVDDAELRRCLEGLGPLLAGRRGPYILSDLRWGEGPLYLRYGGFAERHCHNDAGQRVLALEDPDGRLVPDVRGAGFSVPGWAPVPAFVEGAIAERNAPQAPSLPYTVERVLHFSNAGGVYLGRKDADSPQVVLKEARPHAGLDQRGVDAVTRLQQEHDMMARLAGSPGVPALHELLTVWEHRFLVQEFVEGQSLSEWLTAKYPLIHPDADDTTVAEYTREAIEIVGRIEHILKAMHARGVVFGDLHPRNLIIRPNGDICFIDFELASPVDAFVRPALGAAGFTAPRGYTGPEIDLYGLAAIRLWLFLPLAQLPTLDAGKSTELADVIERRFPVPPGYTAEIRRMLAPSPSDGRTPRPELGLRRAETQALLSGPQADWPAVRDSLAAGIRAMATPHRGDRLFPGDIAQFTQGSLGLAHGAAGVLYALHATGAGTDSEHVRWLIDAALTRPAQPGLYTGGHGVAYTLDLLGEREAALDLLRRLAHTTSDGPPGPDLSSGRAGIALTLSHFATATGDPQLLDTALTHAQAAADELEKEGPSSGRRKAGLMNGASGAALALVRLYERTGDHALLERAQTLLELDLERCVTAADGTVQVLDEYRVLPYIETGSTGIGLVLDALLGHHPASPTARYRTPISRAAEPEFIIQPGLFNGRAGLLGYLALTRPQPHPPGVRHSPPPRTPDDVEAAAHRQTALDRHRRLLALHQISYQGHLAFPGDQLLRLSADLATGSAGVLLALGTALAGTPFLPWTGGAGPVPTSATRTAPGTAGHRPVSAGHTVGHP</sequence>
<proteinExistence type="predicted"/>
<comment type="catalytic activity">
    <reaction evidence="8">
        <text>L-seryl-[protein] + ATP = O-phospho-L-seryl-[protein] + ADP + H(+)</text>
        <dbReference type="Rhea" id="RHEA:17989"/>
        <dbReference type="Rhea" id="RHEA-COMP:9863"/>
        <dbReference type="Rhea" id="RHEA-COMP:11604"/>
        <dbReference type="ChEBI" id="CHEBI:15378"/>
        <dbReference type="ChEBI" id="CHEBI:29999"/>
        <dbReference type="ChEBI" id="CHEBI:30616"/>
        <dbReference type="ChEBI" id="CHEBI:83421"/>
        <dbReference type="ChEBI" id="CHEBI:456216"/>
        <dbReference type="EC" id="2.7.11.1"/>
    </reaction>
</comment>
<dbReference type="Pfam" id="PF00069">
    <property type="entry name" value="Pkinase"/>
    <property type="match status" value="1"/>
</dbReference>
<evidence type="ECO:0000256" key="4">
    <source>
        <dbReference type="ARBA" id="ARBA00022741"/>
    </source>
</evidence>
<organism evidence="11">
    <name type="scientific">Streptomyces sp. NBC_01393</name>
    <dbReference type="NCBI Taxonomy" id="2903851"/>
    <lineage>
        <taxon>Bacteria</taxon>
        <taxon>Bacillati</taxon>
        <taxon>Actinomycetota</taxon>
        <taxon>Actinomycetes</taxon>
        <taxon>Kitasatosporales</taxon>
        <taxon>Streptomycetaceae</taxon>
        <taxon>Streptomyces</taxon>
    </lineage>
</organism>
<name>A0AAU3HNJ1_9ACTN</name>
<dbReference type="NCBIfam" id="NF038151">
    <property type="entry name" value="lanthi_synth_III"/>
    <property type="match status" value="1"/>
</dbReference>
<dbReference type="AlphaFoldDB" id="A0AAU3HNJ1"/>
<dbReference type="Gene3D" id="1.10.510.10">
    <property type="entry name" value="Transferase(Phosphotransferase) domain 1"/>
    <property type="match status" value="1"/>
</dbReference>
<keyword evidence="3" id="KW-0808">Transferase</keyword>
<dbReference type="GO" id="GO:0005975">
    <property type="term" value="P:carbohydrate metabolic process"/>
    <property type="evidence" value="ECO:0007669"/>
    <property type="project" value="InterPro"/>
</dbReference>
<evidence type="ECO:0000256" key="1">
    <source>
        <dbReference type="ARBA" id="ARBA00012513"/>
    </source>
</evidence>
<dbReference type="GO" id="GO:0004674">
    <property type="term" value="F:protein serine/threonine kinase activity"/>
    <property type="evidence" value="ECO:0007669"/>
    <property type="project" value="UniProtKB-KW"/>
</dbReference>
<keyword evidence="2" id="KW-0723">Serine/threonine-protein kinase</keyword>
<evidence type="ECO:0000256" key="6">
    <source>
        <dbReference type="ARBA" id="ARBA00022840"/>
    </source>
</evidence>
<dbReference type="Gene3D" id="1.50.10.10">
    <property type="match status" value="1"/>
</dbReference>
<dbReference type="EC" id="2.7.11.1" evidence="1"/>
<gene>
    <name evidence="11" type="primary">lanKC</name>
    <name evidence="11" type="ORF">OG699_03420</name>
</gene>
<keyword evidence="6" id="KW-0067">ATP-binding</keyword>
<keyword evidence="5" id="KW-0418">Kinase</keyword>
<evidence type="ECO:0000256" key="2">
    <source>
        <dbReference type="ARBA" id="ARBA00022527"/>
    </source>
</evidence>
<evidence type="ECO:0000256" key="5">
    <source>
        <dbReference type="ARBA" id="ARBA00022777"/>
    </source>
</evidence>
<dbReference type="Pfam" id="PF25816">
    <property type="entry name" value="RamC_N"/>
    <property type="match status" value="1"/>
</dbReference>
<dbReference type="SMART" id="SM00220">
    <property type="entry name" value="S_TKc"/>
    <property type="match status" value="1"/>
</dbReference>
<dbReference type="EMBL" id="CP109546">
    <property type="protein sequence ID" value="WTZ07126.1"/>
    <property type="molecule type" value="Genomic_DNA"/>
</dbReference>
<evidence type="ECO:0000259" key="10">
    <source>
        <dbReference type="PROSITE" id="PS50011"/>
    </source>
</evidence>